<gene>
    <name evidence="2" type="ORF">JG688_00009056</name>
</gene>
<evidence type="ECO:0000313" key="2">
    <source>
        <dbReference type="EMBL" id="KAG6961485.1"/>
    </source>
</evidence>
<dbReference type="Proteomes" id="UP000709295">
    <property type="component" value="Unassembled WGS sequence"/>
</dbReference>
<feature type="compositionally biased region" description="Basic and acidic residues" evidence="1">
    <location>
        <begin position="1"/>
        <end position="20"/>
    </location>
</feature>
<feature type="region of interest" description="Disordered" evidence="1">
    <location>
        <begin position="1"/>
        <end position="23"/>
    </location>
</feature>
<name>A0A8J5M2M8_9STRA</name>
<accession>A0A8J5M2M8</accession>
<evidence type="ECO:0000256" key="1">
    <source>
        <dbReference type="SAM" id="MobiDB-lite"/>
    </source>
</evidence>
<dbReference type="EMBL" id="JAENGY010000503">
    <property type="protein sequence ID" value="KAG6961485.1"/>
    <property type="molecule type" value="Genomic_DNA"/>
</dbReference>
<keyword evidence="3" id="KW-1185">Reference proteome</keyword>
<comment type="caution">
    <text evidence="2">The sequence shown here is derived from an EMBL/GenBank/DDBJ whole genome shotgun (WGS) entry which is preliminary data.</text>
</comment>
<reference evidence="2" key="1">
    <citation type="submission" date="2021-01" db="EMBL/GenBank/DDBJ databases">
        <title>Phytophthora aleatoria, a newly-described species from Pinus radiata is distinct from Phytophthora cactorum isolates based on comparative genomics.</title>
        <authorList>
            <person name="Mcdougal R."/>
            <person name="Panda P."/>
            <person name="Williams N."/>
            <person name="Studholme D.J."/>
        </authorList>
    </citation>
    <scope>NUCLEOTIDE SEQUENCE</scope>
    <source>
        <strain evidence="2">NZFS 4037</strain>
    </source>
</reference>
<proteinExistence type="predicted"/>
<dbReference type="AlphaFoldDB" id="A0A8J5M2M8"/>
<evidence type="ECO:0000313" key="3">
    <source>
        <dbReference type="Proteomes" id="UP000709295"/>
    </source>
</evidence>
<protein>
    <submittedName>
        <fullName evidence="2">Uncharacterized protein</fullName>
    </submittedName>
</protein>
<sequence length="292" mass="33357">MPKHSRDENAAASDEAHDSSSAKAMKSTSACEYCDKKFTTRGMSLHQKKCVKKQAHDKAAAKKTPFYKFSILNEAVHEEILSFLSNQTLTKMQMITGDRYQQCEPELARYCCKCENDNPSIDGFCRLCDSERKWGYRAIQIEKQVAKDNYGMREKDFSDMLGRGESYDREKLENYMIKSYGSKMGWLRYLAKRNKRKTKAQATRKRNEEETDAFLTSLAPGFAPYVWSIGFKKTDQELLRQSSQRFVALKSKLDERGLRRPASSTLCSDFITAGVGNIDDVVRDTGSVVSRN</sequence>
<organism evidence="2 3">
    <name type="scientific">Phytophthora aleatoria</name>
    <dbReference type="NCBI Taxonomy" id="2496075"/>
    <lineage>
        <taxon>Eukaryota</taxon>
        <taxon>Sar</taxon>
        <taxon>Stramenopiles</taxon>
        <taxon>Oomycota</taxon>
        <taxon>Peronosporomycetes</taxon>
        <taxon>Peronosporales</taxon>
        <taxon>Peronosporaceae</taxon>
        <taxon>Phytophthora</taxon>
    </lineage>
</organism>